<protein>
    <submittedName>
        <fullName evidence="1">Uncharacterized protein</fullName>
    </submittedName>
</protein>
<accession>A0A5M3WBH7</accession>
<keyword evidence="2" id="KW-1185">Reference proteome</keyword>
<dbReference type="Proteomes" id="UP000334990">
    <property type="component" value="Unassembled WGS sequence"/>
</dbReference>
<dbReference type="SUPFAM" id="SSF56655">
    <property type="entry name" value="Carbohydrate phosphatase"/>
    <property type="match status" value="1"/>
</dbReference>
<sequence>MLITDEELALAAARAGAAVVRARYGASLARVEKSAGDFATAADIEARAGARARTARNAGGWSIRCAAR</sequence>
<organism evidence="1 2">
    <name type="scientific">Acrocarpospora corrugata</name>
    <dbReference type="NCBI Taxonomy" id="35763"/>
    <lineage>
        <taxon>Bacteria</taxon>
        <taxon>Bacillati</taxon>
        <taxon>Actinomycetota</taxon>
        <taxon>Actinomycetes</taxon>
        <taxon>Streptosporangiales</taxon>
        <taxon>Streptosporangiaceae</taxon>
        <taxon>Acrocarpospora</taxon>
    </lineage>
</organism>
<comment type="caution">
    <text evidence="1">The sequence shown here is derived from an EMBL/GenBank/DDBJ whole genome shotgun (WGS) entry which is preliminary data.</text>
</comment>
<name>A0A5M3WBH7_9ACTN</name>
<proteinExistence type="predicted"/>
<dbReference type="AlphaFoldDB" id="A0A5M3WBH7"/>
<dbReference type="EMBL" id="BLAD01000109">
    <property type="protein sequence ID" value="GES05719.1"/>
    <property type="molecule type" value="Genomic_DNA"/>
</dbReference>
<reference evidence="1 2" key="1">
    <citation type="submission" date="2019-10" db="EMBL/GenBank/DDBJ databases">
        <title>Whole genome shotgun sequence of Acrocarpospora corrugata NBRC 13972.</title>
        <authorList>
            <person name="Ichikawa N."/>
            <person name="Kimura A."/>
            <person name="Kitahashi Y."/>
            <person name="Komaki H."/>
            <person name="Oguchi A."/>
        </authorList>
    </citation>
    <scope>NUCLEOTIDE SEQUENCE [LARGE SCALE GENOMIC DNA]</scope>
    <source>
        <strain evidence="1 2">NBRC 13972</strain>
    </source>
</reference>
<dbReference type="RefSeq" id="WP_218034750.1">
    <property type="nucleotide sequence ID" value="NZ_BAAABN010000005.1"/>
</dbReference>
<evidence type="ECO:0000313" key="1">
    <source>
        <dbReference type="EMBL" id="GES05719.1"/>
    </source>
</evidence>
<gene>
    <name evidence="1" type="ORF">Acor_77870</name>
</gene>
<evidence type="ECO:0000313" key="2">
    <source>
        <dbReference type="Proteomes" id="UP000334990"/>
    </source>
</evidence>